<evidence type="ECO:0000256" key="7">
    <source>
        <dbReference type="ARBA" id="ARBA00022989"/>
    </source>
</evidence>
<evidence type="ECO:0000256" key="6">
    <source>
        <dbReference type="ARBA" id="ARBA00022976"/>
    </source>
</evidence>
<evidence type="ECO:0000256" key="5">
    <source>
        <dbReference type="ARBA" id="ARBA00022729"/>
    </source>
</evidence>
<dbReference type="OMA" id="CDEDANT"/>
<feature type="signal peptide" evidence="12">
    <location>
        <begin position="1"/>
        <end position="23"/>
    </location>
</feature>
<dbReference type="Pfam" id="PF18266">
    <property type="entry name" value="Ncstrn_small"/>
    <property type="match status" value="1"/>
</dbReference>
<dbReference type="InterPro" id="IPR008710">
    <property type="entry name" value="Nicastrin"/>
</dbReference>
<evidence type="ECO:0000256" key="11">
    <source>
        <dbReference type="SAM" id="Phobius"/>
    </source>
</evidence>
<dbReference type="OrthoDB" id="4734at2759"/>
<evidence type="ECO:0000313" key="15">
    <source>
        <dbReference type="Proteomes" id="UP000324585"/>
    </source>
</evidence>
<dbReference type="AlphaFoldDB" id="A0A5J4Z793"/>
<gene>
    <name evidence="14" type="ORF">FVE85_6790</name>
</gene>
<evidence type="ECO:0000256" key="10">
    <source>
        <dbReference type="SAM" id="MobiDB-lite"/>
    </source>
</evidence>
<keyword evidence="6" id="KW-0914">Notch signaling pathway</keyword>
<evidence type="ECO:0000256" key="3">
    <source>
        <dbReference type="ARBA" id="ARBA00015303"/>
    </source>
</evidence>
<comment type="caution">
    <text evidence="14">The sequence shown here is derived from an EMBL/GenBank/DDBJ whole genome shotgun (WGS) entry which is preliminary data.</text>
</comment>
<dbReference type="GO" id="GO:0007219">
    <property type="term" value="P:Notch signaling pathway"/>
    <property type="evidence" value="ECO:0007669"/>
    <property type="project" value="UniProtKB-KW"/>
</dbReference>
<evidence type="ECO:0000259" key="13">
    <source>
        <dbReference type="Pfam" id="PF18266"/>
    </source>
</evidence>
<organism evidence="14 15">
    <name type="scientific">Porphyridium purpureum</name>
    <name type="common">Red alga</name>
    <name type="synonym">Porphyridium cruentum</name>
    <dbReference type="NCBI Taxonomy" id="35688"/>
    <lineage>
        <taxon>Eukaryota</taxon>
        <taxon>Rhodophyta</taxon>
        <taxon>Bangiophyceae</taxon>
        <taxon>Porphyridiales</taxon>
        <taxon>Porphyridiaceae</taxon>
        <taxon>Porphyridium</taxon>
    </lineage>
</organism>
<dbReference type="Gene3D" id="3.40.630.10">
    <property type="entry name" value="Zn peptidases"/>
    <property type="match status" value="1"/>
</dbReference>
<feature type="domain" description="Nicastrin small lobe" evidence="13">
    <location>
        <begin position="67"/>
        <end position="243"/>
    </location>
</feature>
<feature type="chain" id="PRO_5023884317" description="Nicastrin" evidence="12">
    <location>
        <begin position="24"/>
        <end position="763"/>
    </location>
</feature>
<evidence type="ECO:0000256" key="4">
    <source>
        <dbReference type="ARBA" id="ARBA00022692"/>
    </source>
</evidence>
<feature type="compositionally biased region" description="Pro residues" evidence="10">
    <location>
        <begin position="754"/>
        <end position="763"/>
    </location>
</feature>
<evidence type="ECO:0000256" key="12">
    <source>
        <dbReference type="SAM" id="SignalP"/>
    </source>
</evidence>
<dbReference type="GO" id="GO:0005886">
    <property type="term" value="C:plasma membrane"/>
    <property type="evidence" value="ECO:0007669"/>
    <property type="project" value="UniProtKB-ARBA"/>
</dbReference>
<keyword evidence="5 12" id="KW-0732">Signal</keyword>
<proteinExistence type="inferred from homology"/>
<evidence type="ECO:0000256" key="1">
    <source>
        <dbReference type="ARBA" id="ARBA00004479"/>
    </source>
</evidence>
<feature type="region of interest" description="Disordered" evidence="10">
    <location>
        <begin position="740"/>
        <end position="763"/>
    </location>
</feature>
<sequence length="763" mass="84095">MRATVRQLIWLAVFCAWVLVSESGRAKAQTQCSFDEYERLTPLEGLDKIEPFRKRCWTARTDDVGVCVQFQDRDGVYGCAQCGEDVLSSPMLFFSDAAQLIDFATDEQATSVFVVMISIELYTSAQVMNTLANNPGRIVALIIDRDQCVDGGSGSSVLPYPPVDMFSPVQPFPNKQFSTTPDSAYVWNPPGNSISFDYFPFNVFFVNDTLATFLRFQSLRFLGNTFTEQPGFPRQVVESVGQMWSCDEDANTCLNKSTCIPIGQQSVYSSVGKMDPNLEIVSVSAQFDSTAFSREDFGYGASARILAVGSVLAVAESFFQYRIDPEGGASRGLVRLPLFLLFTAEEWGFSGSRFFLNDVANFQCEAPLNISQGIIGCRTPYRPSAAFQNLNADNWLGDIDVSQLGSSNGTFYLHSLNTSVNDIVLRNVKAAFGSTLLQDAVQAGGNFPPESAQSFVQVFGDAFSSLFIGDYDAQFKAPFFDSMFDNITQLTDADYASACDVARGVTKSLIQLTYLDADSVPIVNCSIIPEVVRCLTGNFTDCELARRFVEPEVFALITDSSVPESNFPLLYQPLPVILNTEPHWVAKATFLLSYLGYYNAFNQTGVYCESFADCRDVSLEANNDFQNLQPQDALDVYCSNQQCVVTSAWFHPALGVGLETANDDYTLYKINESAPSSAATFSQSLYDSDIGICSFTQDAYSYQAAILVVGIMLWPVCAIPCLIHWWLERKRYQGAELLPTTAPKEPARSTEPSAPAPPVTRSN</sequence>
<dbReference type="PANTHER" id="PTHR21092">
    <property type="entry name" value="NICASTRIN"/>
    <property type="match status" value="1"/>
</dbReference>
<evidence type="ECO:0000313" key="14">
    <source>
        <dbReference type="EMBL" id="KAA8499205.1"/>
    </source>
</evidence>
<dbReference type="GO" id="GO:0016485">
    <property type="term" value="P:protein processing"/>
    <property type="evidence" value="ECO:0007669"/>
    <property type="project" value="InterPro"/>
</dbReference>
<dbReference type="Proteomes" id="UP000324585">
    <property type="component" value="Unassembled WGS sequence"/>
</dbReference>
<evidence type="ECO:0000256" key="2">
    <source>
        <dbReference type="ARBA" id="ARBA00007717"/>
    </source>
</evidence>
<keyword evidence="9" id="KW-0325">Glycoprotein</keyword>
<keyword evidence="7 11" id="KW-1133">Transmembrane helix</keyword>
<comment type="similarity">
    <text evidence="2">Belongs to the nicastrin family.</text>
</comment>
<keyword evidence="4 11" id="KW-0812">Transmembrane</keyword>
<reference evidence="15" key="1">
    <citation type="journal article" date="2019" name="Nat. Commun.">
        <title>Expansion of phycobilisome linker gene families in mesophilic red algae.</title>
        <authorList>
            <person name="Lee J."/>
            <person name="Kim D."/>
            <person name="Bhattacharya D."/>
            <person name="Yoon H.S."/>
        </authorList>
    </citation>
    <scope>NUCLEOTIDE SEQUENCE [LARGE SCALE GENOMIC DNA]</scope>
    <source>
        <strain evidence="15">CCMP 1328</strain>
    </source>
</reference>
<feature type="transmembrane region" description="Helical" evidence="11">
    <location>
        <begin position="702"/>
        <end position="727"/>
    </location>
</feature>
<dbReference type="InterPro" id="IPR041084">
    <property type="entry name" value="Ncstrn_small"/>
</dbReference>
<name>A0A5J4Z793_PORPP</name>
<dbReference type="SUPFAM" id="SSF53187">
    <property type="entry name" value="Zn-dependent exopeptidases"/>
    <property type="match status" value="1"/>
</dbReference>
<evidence type="ECO:0000256" key="8">
    <source>
        <dbReference type="ARBA" id="ARBA00023136"/>
    </source>
</evidence>
<keyword evidence="8 11" id="KW-0472">Membrane</keyword>
<protein>
    <recommendedName>
        <fullName evidence="3">Nicastrin</fullName>
    </recommendedName>
</protein>
<dbReference type="EMBL" id="VRMN01000001">
    <property type="protein sequence ID" value="KAA8499205.1"/>
    <property type="molecule type" value="Genomic_DNA"/>
</dbReference>
<comment type="subcellular location">
    <subcellularLocation>
        <location evidence="1">Membrane</location>
        <topology evidence="1">Single-pass type I membrane protein</topology>
    </subcellularLocation>
</comment>
<accession>A0A5J4Z793</accession>
<keyword evidence="15" id="KW-1185">Reference proteome</keyword>
<dbReference type="PANTHER" id="PTHR21092:SF0">
    <property type="entry name" value="NICASTRIN"/>
    <property type="match status" value="1"/>
</dbReference>
<evidence type="ECO:0000256" key="9">
    <source>
        <dbReference type="ARBA" id="ARBA00023180"/>
    </source>
</evidence>
<dbReference type="Pfam" id="PF05450">
    <property type="entry name" value="Nicastrin"/>
    <property type="match status" value="1"/>
</dbReference>